<protein>
    <submittedName>
        <fullName evidence="8">Sigma-70 family RNA polymerase sigma factor</fullName>
    </submittedName>
</protein>
<gene>
    <name evidence="8" type="ORF">GC101_07550</name>
</gene>
<evidence type="ECO:0000256" key="3">
    <source>
        <dbReference type="ARBA" id="ARBA00023082"/>
    </source>
</evidence>
<evidence type="ECO:0000313" key="9">
    <source>
        <dbReference type="Proteomes" id="UP000596857"/>
    </source>
</evidence>
<dbReference type="InterPro" id="IPR013249">
    <property type="entry name" value="RNA_pol_sigma70_r4_t2"/>
</dbReference>
<keyword evidence="4" id="KW-0804">Transcription</keyword>
<feature type="domain" description="DUF1835" evidence="7">
    <location>
        <begin position="191"/>
        <end position="296"/>
    </location>
</feature>
<dbReference type="Gene3D" id="1.10.1740.10">
    <property type="match status" value="1"/>
</dbReference>
<evidence type="ECO:0000313" key="8">
    <source>
        <dbReference type="EMBL" id="NOU78737.1"/>
    </source>
</evidence>
<dbReference type="InterPro" id="IPR007627">
    <property type="entry name" value="RNA_pol_sigma70_r2"/>
</dbReference>
<organism evidence="8 9">
    <name type="scientific">Paenibacillus phytohabitans</name>
    <dbReference type="NCBI Taxonomy" id="2654978"/>
    <lineage>
        <taxon>Bacteria</taxon>
        <taxon>Bacillati</taxon>
        <taxon>Bacillota</taxon>
        <taxon>Bacilli</taxon>
        <taxon>Bacillales</taxon>
        <taxon>Paenibacillaceae</taxon>
        <taxon>Paenibacillus</taxon>
    </lineage>
</organism>
<feature type="domain" description="RNA polymerase sigma-70 region 2" evidence="5">
    <location>
        <begin position="21"/>
        <end position="85"/>
    </location>
</feature>
<evidence type="ECO:0000259" key="5">
    <source>
        <dbReference type="Pfam" id="PF04542"/>
    </source>
</evidence>
<evidence type="ECO:0000259" key="7">
    <source>
        <dbReference type="Pfam" id="PF08874"/>
    </source>
</evidence>
<dbReference type="CDD" id="cd06171">
    <property type="entry name" value="Sigma70_r4"/>
    <property type="match status" value="1"/>
</dbReference>
<dbReference type="InterPro" id="IPR013325">
    <property type="entry name" value="RNA_pol_sigma_r2"/>
</dbReference>
<dbReference type="InterPro" id="IPR014284">
    <property type="entry name" value="RNA_pol_sigma-70_dom"/>
</dbReference>
<keyword evidence="3" id="KW-0731">Sigma factor</keyword>
<name>A0ABX1YCN4_9BACL</name>
<dbReference type="Pfam" id="PF04542">
    <property type="entry name" value="Sigma70_r2"/>
    <property type="match status" value="1"/>
</dbReference>
<dbReference type="NCBIfam" id="TIGR02937">
    <property type="entry name" value="sigma70-ECF"/>
    <property type="match status" value="1"/>
</dbReference>
<dbReference type="InterPro" id="IPR014973">
    <property type="entry name" value="DUF1835"/>
</dbReference>
<evidence type="ECO:0000259" key="6">
    <source>
        <dbReference type="Pfam" id="PF08281"/>
    </source>
</evidence>
<dbReference type="EMBL" id="WHOB01000020">
    <property type="protein sequence ID" value="NOU78737.1"/>
    <property type="molecule type" value="Genomic_DNA"/>
</dbReference>
<keyword evidence="9" id="KW-1185">Reference proteome</keyword>
<dbReference type="SUPFAM" id="SSF88659">
    <property type="entry name" value="Sigma3 and sigma4 domains of RNA polymerase sigma factors"/>
    <property type="match status" value="1"/>
</dbReference>
<dbReference type="PANTHER" id="PTHR43133">
    <property type="entry name" value="RNA POLYMERASE ECF-TYPE SIGMA FACTO"/>
    <property type="match status" value="1"/>
</dbReference>
<dbReference type="RefSeq" id="WP_171716728.1">
    <property type="nucleotide sequence ID" value="NZ_WHOB01000020.1"/>
</dbReference>
<sequence length="526" mass="59073">MLQWIEEAQKGDAGAFRQLTEHVRGMAYVVSYNMLGDVQLAEDAVQEALIEAYMNLGSLQEPAAFPGWFRTIVVRQCHRLLRRRHQTLLPLEAAEHVAVSSPGVEEIAERREWAQVLHSSVAQLSASLRVPLQLFYFYGYSLQEISVYLGIPAGTLKKRLYDGRRKLKGAFPVADLAAALNLLQEGGQRMLHIVNGDFVGDKLKQGIVQGDVLIWREIYTAGPIFIDPSSEQKRQLRAEVLQATLGIPAEEYMKGCEEQERMLSGFHKYDEVVLWFEHDLFDQSMLAYLLHWFSNRKLGSTKLSLLCIGEFPGIELFHGLGQLTAEQLQTLSGTWQNIGTEELQLGSRLWQAYASPDPRQLAQTLEESKPELSKSAFSFAYDAFKLHLSRLPSVYNGLGIVEQTTLEAAAGGADTPLKLFRQVTDALHRLGMGDVEYWKVLRTLTAGEHPLLIIEGTAEMTDYREVPEFLKRTVILSELGERVLAGTADRVSVQGVDEWYGGLHLQGYEVPWRWDSAAELPVQVGT</sequence>
<comment type="similarity">
    <text evidence="1">Belongs to the sigma-70 factor family. ECF subfamily.</text>
</comment>
<comment type="caution">
    <text evidence="8">The sequence shown here is derived from an EMBL/GenBank/DDBJ whole genome shotgun (WGS) entry which is preliminary data.</text>
</comment>
<dbReference type="Gene3D" id="1.10.10.10">
    <property type="entry name" value="Winged helix-like DNA-binding domain superfamily/Winged helix DNA-binding domain"/>
    <property type="match status" value="1"/>
</dbReference>
<dbReference type="SUPFAM" id="SSF88946">
    <property type="entry name" value="Sigma2 domain of RNA polymerase sigma factors"/>
    <property type="match status" value="1"/>
</dbReference>
<dbReference type="PANTHER" id="PTHR43133:SF51">
    <property type="entry name" value="RNA POLYMERASE SIGMA FACTOR"/>
    <property type="match status" value="1"/>
</dbReference>
<dbReference type="Proteomes" id="UP000596857">
    <property type="component" value="Unassembled WGS sequence"/>
</dbReference>
<dbReference type="InterPro" id="IPR036388">
    <property type="entry name" value="WH-like_DNA-bd_sf"/>
</dbReference>
<evidence type="ECO:0000256" key="1">
    <source>
        <dbReference type="ARBA" id="ARBA00010641"/>
    </source>
</evidence>
<dbReference type="InterPro" id="IPR039425">
    <property type="entry name" value="RNA_pol_sigma-70-like"/>
</dbReference>
<dbReference type="Pfam" id="PF08874">
    <property type="entry name" value="DUF1835"/>
    <property type="match status" value="1"/>
</dbReference>
<proteinExistence type="inferred from homology"/>
<accession>A0ABX1YCN4</accession>
<dbReference type="Pfam" id="PF08281">
    <property type="entry name" value="Sigma70_r4_2"/>
    <property type="match status" value="1"/>
</dbReference>
<evidence type="ECO:0000256" key="2">
    <source>
        <dbReference type="ARBA" id="ARBA00023015"/>
    </source>
</evidence>
<reference evidence="8 9" key="1">
    <citation type="submission" date="2019-10" db="EMBL/GenBank/DDBJ databases">
        <title>Description of Paenibacillus terricola sp. nov.</title>
        <authorList>
            <person name="Carlier A."/>
            <person name="Qi S."/>
        </authorList>
    </citation>
    <scope>NUCLEOTIDE SEQUENCE [LARGE SCALE GENOMIC DNA]</scope>
    <source>
        <strain evidence="8 9">LMG 31459</strain>
    </source>
</reference>
<keyword evidence="2" id="KW-0805">Transcription regulation</keyword>
<evidence type="ECO:0000256" key="4">
    <source>
        <dbReference type="ARBA" id="ARBA00023163"/>
    </source>
</evidence>
<feature type="domain" description="RNA polymerase sigma factor 70 region 4 type 2" evidence="6">
    <location>
        <begin position="117"/>
        <end position="167"/>
    </location>
</feature>
<dbReference type="InterPro" id="IPR013324">
    <property type="entry name" value="RNA_pol_sigma_r3/r4-like"/>
</dbReference>